<keyword evidence="1" id="KW-1133">Transmembrane helix</keyword>
<feature type="transmembrane region" description="Helical" evidence="1">
    <location>
        <begin position="47"/>
        <end position="65"/>
    </location>
</feature>
<evidence type="ECO:0000313" key="3">
    <source>
        <dbReference type="Proteomes" id="UP000030152"/>
    </source>
</evidence>
<gene>
    <name evidence="2" type="ORF">Q765_09795</name>
</gene>
<dbReference type="EMBL" id="JRLX01000009">
    <property type="protein sequence ID" value="KGO86517.1"/>
    <property type="molecule type" value="Genomic_DNA"/>
</dbReference>
<name>A0A0A2M1J5_9FLAO</name>
<dbReference type="OrthoDB" id="663679at2"/>
<evidence type="ECO:0000256" key="1">
    <source>
        <dbReference type="SAM" id="Phobius"/>
    </source>
</evidence>
<dbReference type="eggNOG" id="ENOG5032JNM">
    <property type="taxonomic scope" value="Bacteria"/>
</dbReference>
<organism evidence="2 3">
    <name type="scientific">Flavobacterium rivuli WB 3.3-2 = DSM 21788</name>
    <dbReference type="NCBI Taxonomy" id="1121895"/>
    <lineage>
        <taxon>Bacteria</taxon>
        <taxon>Pseudomonadati</taxon>
        <taxon>Bacteroidota</taxon>
        <taxon>Flavobacteriia</taxon>
        <taxon>Flavobacteriales</taxon>
        <taxon>Flavobacteriaceae</taxon>
        <taxon>Flavobacterium</taxon>
    </lineage>
</organism>
<keyword evidence="3" id="KW-1185">Reference proteome</keyword>
<accession>A0A0A2M1J5</accession>
<dbReference type="RefSeq" id="WP_020214271.1">
    <property type="nucleotide sequence ID" value="NZ_JRLX01000009.1"/>
</dbReference>
<reference evidence="2 3" key="1">
    <citation type="submission" date="2013-09" db="EMBL/GenBank/DDBJ databases">
        <authorList>
            <person name="Zeng Z."/>
            <person name="Chen C."/>
        </authorList>
    </citation>
    <scope>NUCLEOTIDE SEQUENCE [LARGE SCALE GENOMIC DNA]</scope>
    <source>
        <strain evidence="2 3">WB 3.3-2</strain>
    </source>
</reference>
<protein>
    <submittedName>
        <fullName evidence="2">Phosphoribosylaminoimidazole-succinocarboxamide synthase</fullName>
    </submittedName>
</protein>
<proteinExistence type="predicted"/>
<dbReference type="AlphaFoldDB" id="A0A0A2M1J5"/>
<evidence type="ECO:0000313" key="2">
    <source>
        <dbReference type="EMBL" id="KGO86517.1"/>
    </source>
</evidence>
<keyword evidence="1" id="KW-0812">Transmembrane</keyword>
<dbReference type="Proteomes" id="UP000030152">
    <property type="component" value="Unassembled WGS sequence"/>
</dbReference>
<keyword evidence="1" id="KW-0472">Membrane</keyword>
<feature type="transmembrane region" description="Helical" evidence="1">
    <location>
        <begin position="71"/>
        <end position="91"/>
    </location>
</feature>
<sequence length="165" mass="18347">MSEEKIFRTKTGFCHILPDKIVLTRDGIAGSAANAVPGKTKSIGRTLIIYGLLTIYFAYKAFTMFSRGETVWAVLYSLVVIFNIYAIATSINNSTASVIERSKIKSVTFKNAQPGITRSYFEIYFEDENGKIKKRLIMLPGSLSNGNNETQKAVQIMQGEGLLFK</sequence>
<comment type="caution">
    <text evidence="2">The sequence shown here is derived from an EMBL/GenBank/DDBJ whole genome shotgun (WGS) entry which is preliminary data.</text>
</comment>
<dbReference type="STRING" id="1121895.GCA_000378485_03107"/>